<keyword evidence="2" id="KW-0812">Transmembrane</keyword>
<dbReference type="AlphaFoldDB" id="A0A850NXW0"/>
<keyword evidence="2" id="KW-0449">Lipoprotein</keyword>
<comment type="caution">
    <text evidence="3">The sequence shown here is derived from an EMBL/GenBank/DDBJ whole genome shotgun (WGS) entry which is preliminary data.</text>
</comment>
<dbReference type="Proteomes" id="UP000565205">
    <property type="component" value="Unassembled WGS sequence"/>
</dbReference>
<comment type="similarity">
    <text evidence="1 2">Belongs to the outer membrane factor (OMF) (TC 1.B.17) family.</text>
</comment>
<dbReference type="NCBIfam" id="TIGR01845">
    <property type="entry name" value="outer_NodT"/>
    <property type="match status" value="1"/>
</dbReference>
<proteinExistence type="inferred from homology"/>
<dbReference type="GO" id="GO:0005886">
    <property type="term" value="C:plasma membrane"/>
    <property type="evidence" value="ECO:0007669"/>
    <property type="project" value="UniProtKB-SubCell"/>
</dbReference>
<keyword evidence="2" id="KW-0472">Membrane</keyword>
<dbReference type="GO" id="GO:0015562">
    <property type="term" value="F:efflux transmembrane transporter activity"/>
    <property type="evidence" value="ECO:0007669"/>
    <property type="project" value="InterPro"/>
</dbReference>
<evidence type="ECO:0000256" key="1">
    <source>
        <dbReference type="ARBA" id="ARBA00007613"/>
    </source>
</evidence>
<name>A0A850NXW0_9PROT</name>
<evidence type="ECO:0000313" key="3">
    <source>
        <dbReference type="EMBL" id="NVN30737.1"/>
    </source>
</evidence>
<evidence type="ECO:0000313" key="4">
    <source>
        <dbReference type="Proteomes" id="UP000565205"/>
    </source>
</evidence>
<dbReference type="Gene3D" id="1.20.1600.10">
    <property type="entry name" value="Outer membrane efflux proteins (OEP)"/>
    <property type="match status" value="1"/>
</dbReference>
<dbReference type="InterPro" id="IPR010131">
    <property type="entry name" value="MdtP/NodT-like"/>
</dbReference>
<keyword evidence="2" id="KW-0564">Palmitate</keyword>
<dbReference type="Pfam" id="PF02321">
    <property type="entry name" value="OEP"/>
    <property type="match status" value="2"/>
</dbReference>
<sequence length="519" mass="55186">MVTKHKRERRIGSCAGLLAGGAMLAGCTVGPDFVAPKPTAPVDWSSQNGRLAPAGAASLLTAQPTPIAWWDSFGDPELSALERRVAAQNFDVRTATARLAESRAQLRITNADAYPMLSAGGGYTRQQISSKLIQRGLTDNLPDQVGSTSLSGFKGEAGSIQVPPIDLFKDSVDASWELDLWGRVRRGSEAAQATLEASEDDRRGALVSALGEVARDYMTLRGLQAQLALQQTNLQTAQGSLTIAQQRYQGGLASELDPANAQAQVQITAARVPQLKAQIDGQVNALSLLLGEAPQALAAELDTPRPVPSVPPAVPVGLPSTLAARRPDIRAAERQLHAATAQIGVAVANFYPQVTLSGSVGTMALSLRDLPFWSAAAYSFGPQITIPLFQGGKLRGQLDLRRAQQVEAAINYQKTVLSAFHDVSNAMTSYQAEQVRRASIAASVNAAQTAMRLAAEQYRGGLVTFLDVLNAERTLLDNQQQLADSDTTLNNDLVAIYNALGGGWQTNFPASQTVKTAQR</sequence>
<organism evidence="3 4">
    <name type="scientific">Endobacter medicaginis</name>
    <dbReference type="NCBI Taxonomy" id="1181271"/>
    <lineage>
        <taxon>Bacteria</taxon>
        <taxon>Pseudomonadati</taxon>
        <taxon>Pseudomonadota</taxon>
        <taxon>Alphaproteobacteria</taxon>
        <taxon>Acetobacterales</taxon>
        <taxon>Acetobacteraceae</taxon>
        <taxon>Endobacter</taxon>
    </lineage>
</organism>
<dbReference type="PANTHER" id="PTHR30203">
    <property type="entry name" value="OUTER MEMBRANE CATION EFFLUX PROTEIN"/>
    <property type="match status" value="1"/>
</dbReference>
<dbReference type="EMBL" id="JABXXQ010000208">
    <property type="protein sequence ID" value="NVN30737.1"/>
    <property type="molecule type" value="Genomic_DNA"/>
</dbReference>
<evidence type="ECO:0000256" key="2">
    <source>
        <dbReference type="RuleBase" id="RU362097"/>
    </source>
</evidence>
<dbReference type="PANTHER" id="PTHR30203:SF25">
    <property type="entry name" value="OUTER MEMBRANE PROTEIN-RELATED"/>
    <property type="match status" value="1"/>
</dbReference>
<dbReference type="InterPro" id="IPR003423">
    <property type="entry name" value="OMP_efflux"/>
</dbReference>
<dbReference type="RefSeq" id="WP_176624515.1">
    <property type="nucleotide sequence ID" value="NZ_JABXXQ010000208.1"/>
</dbReference>
<dbReference type="SUPFAM" id="SSF56954">
    <property type="entry name" value="Outer membrane efflux proteins (OEP)"/>
    <property type="match status" value="1"/>
</dbReference>
<protein>
    <submittedName>
        <fullName evidence="3">Efflux transporter outer membrane subunit</fullName>
    </submittedName>
</protein>
<accession>A0A850NXW0</accession>
<gene>
    <name evidence="3" type="ORF">HUK83_10390</name>
</gene>
<keyword evidence="2" id="KW-1134">Transmembrane beta strand</keyword>
<comment type="subcellular location">
    <subcellularLocation>
        <location evidence="2">Cell membrane</location>
        <topology evidence="2">Lipid-anchor</topology>
    </subcellularLocation>
</comment>
<dbReference type="PROSITE" id="PS51257">
    <property type="entry name" value="PROKAR_LIPOPROTEIN"/>
    <property type="match status" value="1"/>
</dbReference>
<reference evidence="3 4" key="1">
    <citation type="submission" date="2020-06" db="EMBL/GenBank/DDBJ databases">
        <title>Description of novel acetic acid bacteria.</title>
        <authorList>
            <person name="Sombolestani A."/>
        </authorList>
    </citation>
    <scope>NUCLEOTIDE SEQUENCE [LARGE SCALE GENOMIC DNA]</scope>
    <source>
        <strain evidence="3 4">LMG 26838</strain>
    </source>
</reference>
<dbReference type="Gene3D" id="2.20.200.10">
    <property type="entry name" value="Outer membrane efflux proteins (OEP)"/>
    <property type="match status" value="1"/>
</dbReference>